<name>A0A0C9USI8_SPHS4</name>
<dbReference type="HOGENOM" id="CLU_167283_0_0_1"/>
<dbReference type="Proteomes" id="UP000054279">
    <property type="component" value="Unassembled WGS sequence"/>
</dbReference>
<feature type="non-terminal residue" evidence="1">
    <location>
        <position position="1"/>
    </location>
</feature>
<reference evidence="1 2" key="1">
    <citation type="submission" date="2014-06" db="EMBL/GenBank/DDBJ databases">
        <title>Evolutionary Origins and Diversification of the Mycorrhizal Mutualists.</title>
        <authorList>
            <consortium name="DOE Joint Genome Institute"/>
            <consortium name="Mycorrhizal Genomics Consortium"/>
            <person name="Kohler A."/>
            <person name="Kuo A."/>
            <person name="Nagy L.G."/>
            <person name="Floudas D."/>
            <person name="Copeland A."/>
            <person name="Barry K.W."/>
            <person name="Cichocki N."/>
            <person name="Veneault-Fourrey C."/>
            <person name="LaButti K."/>
            <person name="Lindquist E.A."/>
            <person name="Lipzen A."/>
            <person name="Lundell T."/>
            <person name="Morin E."/>
            <person name="Murat C."/>
            <person name="Riley R."/>
            <person name="Ohm R."/>
            <person name="Sun H."/>
            <person name="Tunlid A."/>
            <person name="Henrissat B."/>
            <person name="Grigoriev I.V."/>
            <person name="Hibbett D.S."/>
            <person name="Martin F."/>
        </authorList>
    </citation>
    <scope>NUCLEOTIDE SEQUENCE [LARGE SCALE GENOMIC DNA]</scope>
    <source>
        <strain evidence="1 2">SS14</strain>
    </source>
</reference>
<keyword evidence="2" id="KW-1185">Reference proteome</keyword>
<gene>
    <name evidence="1" type="ORF">M422DRAFT_134283</name>
</gene>
<evidence type="ECO:0000313" key="1">
    <source>
        <dbReference type="EMBL" id="KIJ45808.1"/>
    </source>
</evidence>
<dbReference type="AlphaFoldDB" id="A0A0C9USI8"/>
<sequence length="115" mass="12629">FAHATGQSFHLYHSLDYFVNNKSKLLLKNAAADAAWNAPTTKANNLYGRLPLVPGMPVFLTDNIATEIGLSNGCEGTLVSLKYEVAGNKRYAASVDVDFPSYHNPNKVHQHRVTL</sequence>
<feature type="non-terminal residue" evidence="1">
    <location>
        <position position="115"/>
    </location>
</feature>
<proteinExistence type="predicted"/>
<organism evidence="1 2">
    <name type="scientific">Sphaerobolus stellatus (strain SS14)</name>
    <dbReference type="NCBI Taxonomy" id="990650"/>
    <lineage>
        <taxon>Eukaryota</taxon>
        <taxon>Fungi</taxon>
        <taxon>Dikarya</taxon>
        <taxon>Basidiomycota</taxon>
        <taxon>Agaricomycotina</taxon>
        <taxon>Agaricomycetes</taxon>
        <taxon>Phallomycetidae</taxon>
        <taxon>Geastrales</taxon>
        <taxon>Sphaerobolaceae</taxon>
        <taxon>Sphaerobolus</taxon>
    </lineage>
</organism>
<evidence type="ECO:0000313" key="2">
    <source>
        <dbReference type="Proteomes" id="UP000054279"/>
    </source>
</evidence>
<protein>
    <submittedName>
        <fullName evidence="1">Uncharacterized protein</fullName>
    </submittedName>
</protein>
<accession>A0A0C9USI8</accession>
<dbReference type="EMBL" id="KN837110">
    <property type="protein sequence ID" value="KIJ45808.1"/>
    <property type="molecule type" value="Genomic_DNA"/>
</dbReference>
<dbReference type="OrthoDB" id="432234at2759"/>